<protein>
    <submittedName>
        <fullName evidence="1">Uncharacterized protein</fullName>
    </submittedName>
</protein>
<evidence type="ECO:0000313" key="2">
    <source>
        <dbReference type="Proteomes" id="UP000078555"/>
    </source>
</evidence>
<reference evidence="2" key="1">
    <citation type="submission" date="2016-05" db="EMBL/GenBank/DDBJ databases">
        <authorList>
            <person name="Naeem Raeece"/>
        </authorList>
    </citation>
    <scope>NUCLEOTIDE SEQUENCE [LARGE SCALE GENOMIC DNA]</scope>
</reference>
<dbReference type="EMBL" id="FLRD01000023">
    <property type="protein sequence ID" value="SBT31626.1"/>
    <property type="molecule type" value="Genomic_DNA"/>
</dbReference>
<proteinExistence type="predicted"/>
<organism evidence="1 2">
    <name type="scientific">Plasmodium ovale wallikeri</name>
    <dbReference type="NCBI Taxonomy" id="864142"/>
    <lineage>
        <taxon>Eukaryota</taxon>
        <taxon>Sar</taxon>
        <taxon>Alveolata</taxon>
        <taxon>Apicomplexa</taxon>
        <taxon>Aconoidasida</taxon>
        <taxon>Haemosporida</taxon>
        <taxon>Plasmodiidae</taxon>
        <taxon>Plasmodium</taxon>
        <taxon>Plasmodium (Plasmodium)</taxon>
    </lineage>
</organism>
<accession>A0A1A8YJV7</accession>
<sequence>MPDPRDDNTFRDICLCAGKGVGTKLGENKAWQRMRCKVRIQVSNRWKVGKWLKCVLLHRSNRTIWVSVIIARCKWRCSLQMEMRVANGDARCKWRRESQTTLQKWEGGGKCLSVHRIVIAKWRKSVPWGAKGAYVIIYRNYTQKRTYPYMPKKNIWGKTHTDVCICPFLILLNVHI</sequence>
<keyword evidence="2" id="KW-1185">Reference proteome</keyword>
<evidence type="ECO:0000313" key="1">
    <source>
        <dbReference type="EMBL" id="SBT31626.1"/>
    </source>
</evidence>
<dbReference type="AlphaFoldDB" id="A0A1A8YJV7"/>
<gene>
    <name evidence="1" type="ORF">POVWA1_008080</name>
</gene>
<name>A0A1A8YJV7_PLAOA</name>
<dbReference type="Proteomes" id="UP000078555">
    <property type="component" value="Unassembled WGS sequence"/>
</dbReference>